<dbReference type="PROSITE" id="PS50949">
    <property type="entry name" value="HTH_GNTR"/>
    <property type="match status" value="1"/>
</dbReference>
<feature type="domain" description="HTH gntR-type" evidence="5">
    <location>
        <begin position="22"/>
        <end position="90"/>
    </location>
</feature>
<accession>A0ABS0XQP8</accession>
<protein>
    <submittedName>
        <fullName evidence="6">FadR family transcriptional regulator</fullName>
    </submittedName>
</protein>
<gene>
    <name evidence="6" type="ORF">JAO74_11255</name>
</gene>
<evidence type="ECO:0000313" key="6">
    <source>
        <dbReference type="EMBL" id="MBJ6122368.1"/>
    </source>
</evidence>
<dbReference type="PANTHER" id="PTHR43537:SF44">
    <property type="entry name" value="GNTR FAMILY REGULATORY PROTEIN"/>
    <property type="match status" value="1"/>
</dbReference>
<keyword evidence="2" id="KW-0238">DNA-binding</keyword>
<evidence type="ECO:0000256" key="1">
    <source>
        <dbReference type="ARBA" id="ARBA00023015"/>
    </source>
</evidence>
<dbReference type="Proteomes" id="UP000640426">
    <property type="component" value="Unassembled WGS sequence"/>
</dbReference>
<dbReference type="InterPro" id="IPR011711">
    <property type="entry name" value="GntR_C"/>
</dbReference>
<dbReference type="SUPFAM" id="SSF46785">
    <property type="entry name" value="Winged helix' DNA-binding domain"/>
    <property type="match status" value="1"/>
</dbReference>
<evidence type="ECO:0000313" key="7">
    <source>
        <dbReference type="Proteomes" id="UP000640426"/>
    </source>
</evidence>
<dbReference type="InterPro" id="IPR008920">
    <property type="entry name" value="TF_FadR/GntR_C"/>
</dbReference>
<dbReference type="PANTHER" id="PTHR43537">
    <property type="entry name" value="TRANSCRIPTIONAL REGULATOR, GNTR FAMILY"/>
    <property type="match status" value="1"/>
</dbReference>
<evidence type="ECO:0000256" key="3">
    <source>
        <dbReference type="ARBA" id="ARBA00023163"/>
    </source>
</evidence>
<organism evidence="6 7">
    <name type="scientific">Sphingomonas mollis</name>
    <dbReference type="NCBI Taxonomy" id="2795726"/>
    <lineage>
        <taxon>Bacteria</taxon>
        <taxon>Pseudomonadati</taxon>
        <taxon>Pseudomonadota</taxon>
        <taxon>Alphaproteobacteria</taxon>
        <taxon>Sphingomonadales</taxon>
        <taxon>Sphingomonadaceae</taxon>
        <taxon>Sphingomonas</taxon>
    </lineage>
</organism>
<keyword evidence="7" id="KW-1185">Reference proteome</keyword>
<dbReference type="PRINTS" id="PR00035">
    <property type="entry name" value="HTHGNTR"/>
</dbReference>
<evidence type="ECO:0000256" key="2">
    <source>
        <dbReference type="ARBA" id="ARBA00023125"/>
    </source>
</evidence>
<dbReference type="Pfam" id="PF07729">
    <property type="entry name" value="FCD"/>
    <property type="match status" value="1"/>
</dbReference>
<keyword evidence="3" id="KW-0804">Transcription</keyword>
<dbReference type="InterPro" id="IPR036388">
    <property type="entry name" value="WH-like_DNA-bd_sf"/>
</dbReference>
<dbReference type="CDD" id="cd07377">
    <property type="entry name" value="WHTH_GntR"/>
    <property type="match status" value="1"/>
</dbReference>
<dbReference type="SMART" id="SM00895">
    <property type="entry name" value="FCD"/>
    <property type="match status" value="1"/>
</dbReference>
<feature type="region of interest" description="Disordered" evidence="4">
    <location>
        <begin position="1"/>
        <end position="24"/>
    </location>
</feature>
<proteinExistence type="predicted"/>
<keyword evidence="1" id="KW-0805">Transcription regulation</keyword>
<sequence>MMSETAMTDPTDEKKPTQSSGRRLRGAVAHTLGRAILAGDYASGDALPGELAFAESLGVSRGAYREAVQALIAKGLVESRPKSGTRVLPRHRWNMLDPDVLAWAFAGDPDMQLLRSLFELRAVVEPAAAAFAAERRDRDDLRMLKDALGRMRRHTLSNDAGRAADREFHAAILTASRNDALITLSAGITAAVEWTTQLKQRDRVLPRDPMPEHVAVYDAIVAADRQAAAEAMRKLVDLALADTRAALDGKVG</sequence>
<dbReference type="SUPFAM" id="SSF48008">
    <property type="entry name" value="GntR ligand-binding domain-like"/>
    <property type="match status" value="1"/>
</dbReference>
<evidence type="ECO:0000256" key="4">
    <source>
        <dbReference type="SAM" id="MobiDB-lite"/>
    </source>
</evidence>
<evidence type="ECO:0000259" key="5">
    <source>
        <dbReference type="PROSITE" id="PS50949"/>
    </source>
</evidence>
<comment type="caution">
    <text evidence="6">The sequence shown here is derived from an EMBL/GenBank/DDBJ whole genome shotgun (WGS) entry which is preliminary data.</text>
</comment>
<dbReference type="SMART" id="SM00345">
    <property type="entry name" value="HTH_GNTR"/>
    <property type="match status" value="1"/>
</dbReference>
<dbReference type="EMBL" id="JAELXS010000005">
    <property type="protein sequence ID" value="MBJ6122368.1"/>
    <property type="molecule type" value="Genomic_DNA"/>
</dbReference>
<name>A0ABS0XQP8_9SPHN</name>
<reference evidence="7" key="1">
    <citation type="submission" date="2020-12" db="EMBL/GenBank/DDBJ databases">
        <title>Hymenobacter sp.</title>
        <authorList>
            <person name="Kim M.K."/>
        </authorList>
    </citation>
    <scope>NUCLEOTIDE SEQUENCE [LARGE SCALE GENOMIC DNA]</scope>
    <source>
        <strain evidence="7">BT553</strain>
    </source>
</reference>
<dbReference type="InterPro" id="IPR000524">
    <property type="entry name" value="Tscrpt_reg_HTH_GntR"/>
</dbReference>
<dbReference type="Gene3D" id="1.20.120.530">
    <property type="entry name" value="GntR ligand-binding domain-like"/>
    <property type="match status" value="1"/>
</dbReference>
<dbReference type="Gene3D" id="1.10.10.10">
    <property type="entry name" value="Winged helix-like DNA-binding domain superfamily/Winged helix DNA-binding domain"/>
    <property type="match status" value="1"/>
</dbReference>
<dbReference type="Pfam" id="PF00392">
    <property type="entry name" value="GntR"/>
    <property type="match status" value="1"/>
</dbReference>
<dbReference type="InterPro" id="IPR036390">
    <property type="entry name" value="WH_DNA-bd_sf"/>
</dbReference>